<keyword evidence="9" id="KW-1185">Reference proteome</keyword>
<evidence type="ECO:0000256" key="1">
    <source>
        <dbReference type="ARBA" id="ARBA00004191"/>
    </source>
</evidence>
<proteinExistence type="predicted"/>
<evidence type="ECO:0000256" key="6">
    <source>
        <dbReference type="SAM" id="SignalP"/>
    </source>
</evidence>
<sequence>MLLLRKILIPLFFIINSVFTLEVTENTVDRGTISLNVGDVTIKPGAYWAIINNAVSAFVGKLDVQQGAGLYIASTSPLIALQVTLTSLLNTINNDGIIVFDSRASLTAATYNLVGLSFTNTGSMFLAGSGILPSTMALTAASWTNSGLIVFSQNQRNSGNVELGAALGTITNDGQICLVNEVYAQKTRINGNGCITATQDSTIYISNSILSIANTQSFYLADSRSSIVAQAVSGTQIFNVYGFGNGNKIGMTLPLLGYAFPSLPAVDYKTGTGTLTLRNLLVTQQFNIGPGYDPALFKIVTDDGAGIPSTVLGSVQYNGPVPARALPAACQIECRQIPDSP</sequence>
<organism evidence="8 9">
    <name type="scientific">Candida maltosa (strain Xu316)</name>
    <name type="common">Yeast</name>
    <dbReference type="NCBI Taxonomy" id="1245528"/>
    <lineage>
        <taxon>Eukaryota</taxon>
        <taxon>Fungi</taxon>
        <taxon>Dikarya</taxon>
        <taxon>Ascomycota</taxon>
        <taxon>Saccharomycotina</taxon>
        <taxon>Pichiomycetes</taxon>
        <taxon>Debaryomycetaceae</taxon>
        <taxon>Candida/Lodderomyces clade</taxon>
        <taxon>Candida</taxon>
    </lineage>
</organism>
<dbReference type="HOGENOM" id="CLU_006199_3_0_1"/>
<evidence type="ECO:0000256" key="3">
    <source>
        <dbReference type="ARBA" id="ARBA00022525"/>
    </source>
</evidence>
<dbReference type="OrthoDB" id="4022214at2759"/>
<protein>
    <recommendedName>
        <fullName evidence="7">Hyphally-regulated cell wall protein N-terminal domain-containing protein</fullName>
    </recommendedName>
</protein>
<accession>M3JZ54</accession>
<name>M3JZ54_CANMX</name>
<feature type="chain" id="PRO_5004035474" description="Hyphally-regulated cell wall protein N-terminal domain-containing protein" evidence="6">
    <location>
        <begin position="21"/>
        <end position="341"/>
    </location>
</feature>
<gene>
    <name evidence="8" type="ORF">G210_1869</name>
</gene>
<dbReference type="GO" id="GO:0009277">
    <property type="term" value="C:fungal-type cell wall"/>
    <property type="evidence" value="ECO:0007669"/>
    <property type="project" value="UniProtKB-ARBA"/>
</dbReference>
<comment type="caution">
    <text evidence="8">The sequence shown here is derived from an EMBL/GenBank/DDBJ whole genome shotgun (WGS) entry which is preliminary data.</text>
</comment>
<dbReference type="Proteomes" id="UP000011777">
    <property type="component" value="Unassembled WGS sequence"/>
</dbReference>
<evidence type="ECO:0000313" key="9">
    <source>
        <dbReference type="Proteomes" id="UP000011777"/>
    </source>
</evidence>
<keyword evidence="5" id="KW-0325">Glycoprotein</keyword>
<comment type="subcellular location">
    <subcellularLocation>
        <location evidence="1">Secreted</location>
        <location evidence="1">Cell wall</location>
    </subcellularLocation>
</comment>
<dbReference type="EMBL" id="AOGT01001426">
    <property type="protein sequence ID" value="EMG47709.1"/>
    <property type="molecule type" value="Genomic_DNA"/>
</dbReference>
<dbReference type="eggNOG" id="ENOG502S611">
    <property type="taxonomic scope" value="Eukaryota"/>
</dbReference>
<reference evidence="8 9" key="1">
    <citation type="submission" date="2013-02" db="EMBL/GenBank/DDBJ databases">
        <title>Genome sequence of Candida maltosa Xu316, a potential industrial strain for xylitol and ethanol production.</title>
        <authorList>
            <person name="Yu J."/>
            <person name="Wang Q."/>
            <person name="Geng X."/>
            <person name="Bao W."/>
            <person name="He P."/>
            <person name="Cai J."/>
        </authorList>
    </citation>
    <scope>NUCLEOTIDE SEQUENCE [LARGE SCALE GENOMIC DNA]</scope>
    <source>
        <strain evidence="9">Xu316</strain>
    </source>
</reference>
<keyword evidence="2" id="KW-0134">Cell wall</keyword>
<evidence type="ECO:0000313" key="8">
    <source>
        <dbReference type="EMBL" id="EMG47709.1"/>
    </source>
</evidence>
<dbReference type="AlphaFoldDB" id="M3JZ54"/>
<feature type="signal peptide" evidence="6">
    <location>
        <begin position="1"/>
        <end position="20"/>
    </location>
</feature>
<evidence type="ECO:0000256" key="5">
    <source>
        <dbReference type="ARBA" id="ARBA00023180"/>
    </source>
</evidence>
<keyword evidence="4 6" id="KW-0732">Signal</keyword>
<dbReference type="InterPro" id="IPR021031">
    <property type="entry name" value="Hyphal-reg_cell_wall_N"/>
</dbReference>
<dbReference type="OMA" id="CVITETK"/>
<feature type="domain" description="Hyphally-regulated cell wall protein N-terminal" evidence="7">
    <location>
        <begin position="12"/>
        <end position="341"/>
    </location>
</feature>
<evidence type="ECO:0000259" key="7">
    <source>
        <dbReference type="Pfam" id="PF11765"/>
    </source>
</evidence>
<dbReference type="STRING" id="1245528.M3JZ54"/>
<keyword evidence="3" id="KW-0964">Secreted</keyword>
<evidence type="ECO:0000256" key="2">
    <source>
        <dbReference type="ARBA" id="ARBA00022512"/>
    </source>
</evidence>
<dbReference type="Pfam" id="PF11765">
    <property type="entry name" value="Hyphal_reg_CWP"/>
    <property type="match status" value="1"/>
</dbReference>
<feature type="non-terminal residue" evidence="8">
    <location>
        <position position="341"/>
    </location>
</feature>
<evidence type="ECO:0000256" key="4">
    <source>
        <dbReference type="ARBA" id="ARBA00022729"/>
    </source>
</evidence>